<dbReference type="PANTHER" id="PTHR10009">
    <property type="entry name" value="PROTEIN YELLOW-RELATED"/>
    <property type="match status" value="1"/>
</dbReference>
<evidence type="ECO:0000256" key="1">
    <source>
        <dbReference type="ARBA" id="ARBA00004613"/>
    </source>
</evidence>
<dbReference type="InterPro" id="IPR017996">
    <property type="entry name" value="MRJP/yellow-related"/>
</dbReference>
<dbReference type="STRING" id="1796497.GCE9029_01445"/>
<dbReference type="SUPFAM" id="SSF101898">
    <property type="entry name" value="NHL repeat"/>
    <property type="match status" value="1"/>
</dbReference>
<dbReference type="InterPro" id="IPR011042">
    <property type="entry name" value="6-blade_b-propeller_TolB-like"/>
</dbReference>
<dbReference type="AlphaFoldDB" id="A0A128EXX0"/>
<evidence type="ECO:0000313" key="4">
    <source>
        <dbReference type="EMBL" id="CZF79412.1"/>
    </source>
</evidence>
<reference evidence="5" key="1">
    <citation type="submission" date="2016-02" db="EMBL/GenBank/DDBJ databases">
        <authorList>
            <person name="Rodrigo-Torres Lidia"/>
            <person name="Arahal R.David."/>
        </authorList>
    </citation>
    <scope>NUCLEOTIDE SEQUENCE [LARGE SCALE GENOMIC DNA]</scope>
    <source>
        <strain evidence="5">CECT 9029</strain>
    </source>
</reference>
<feature type="chain" id="PRO_5007281785" evidence="3">
    <location>
        <begin position="22"/>
        <end position="365"/>
    </location>
</feature>
<dbReference type="Proteomes" id="UP000071641">
    <property type="component" value="Unassembled WGS sequence"/>
</dbReference>
<evidence type="ECO:0000256" key="3">
    <source>
        <dbReference type="SAM" id="SignalP"/>
    </source>
</evidence>
<keyword evidence="5" id="KW-1185">Reference proteome</keyword>
<gene>
    <name evidence="4" type="ORF">GCE9029_01445</name>
</gene>
<dbReference type="PANTHER" id="PTHR10009:SF18">
    <property type="entry name" value="PROTEIN YELLOW-LIKE PROTEIN"/>
    <property type="match status" value="1"/>
</dbReference>
<keyword evidence="3" id="KW-0732">Signal</keyword>
<evidence type="ECO:0000313" key="5">
    <source>
        <dbReference type="Proteomes" id="UP000071641"/>
    </source>
</evidence>
<dbReference type="RefSeq" id="WP_063856848.1">
    <property type="nucleotide sequence ID" value="NZ_FIZX01000001.1"/>
</dbReference>
<dbReference type="EMBL" id="FIZX01000001">
    <property type="protein sequence ID" value="CZF79412.1"/>
    <property type="molecule type" value="Genomic_DNA"/>
</dbReference>
<evidence type="ECO:0000256" key="2">
    <source>
        <dbReference type="ARBA" id="ARBA00022525"/>
    </source>
</evidence>
<dbReference type="Pfam" id="PF03022">
    <property type="entry name" value="MRJP"/>
    <property type="match status" value="1"/>
</dbReference>
<feature type="signal peptide" evidence="3">
    <location>
        <begin position="1"/>
        <end position="21"/>
    </location>
</feature>
<dbReference type="Gene3D" id="2.120.10.30">
    <property type="entry name" value="TolB, C-terminal domain"/>
    <property type="match status" value="1"/>
</dbReference>
<protein>
    <submittedName>
        <fullName evidence="4">Major royal jelly protein</fullName>
    </submittedName>
</protein>
<organism evidence="4 5">
    <name type="scientific">Grimontia celer</name>
    <dbReference type="NCBI Taxonomy" id="1796497"/>
    <lineage>
        <taxon>Bacteria</taxon>
        <taxon>Pseudomonadati</taxon>
        <taxon>Pseudomonadota</taxon>
        <taxon>Gammaproteobacteria</taxon>
        <taxon>Vibrionales</taxon>
        <taxon>Vibrionaceae</taxon>
        <taxon>Grimontia</taxon>
    </lineage>
</organism>
<sequence>MKHLKTLLALSTAMVLSTATAATGDIEVVAKLDGTRPGNPTVTPEGRIILSMQPLDAPEFRVVELMANGELKPFPTVDWADGPEKGEVGLTSVIGVDTTADGVVYILDMGSQTTPAQIVAWDSVNHSLVKTIEIDKSALVGNSFLQDFALDTKRNKMYIADTTLGNLVGESKSAFVVVDLETGKARRVLESQAELMSPEHSVVINGSVMGTQREDGSKEPLFLGLNPITIDAQNEWVYFGTVNGDKVYRIAADVLADEEASTSKQAESIEFFSDKKPSDGMIIGADGNIYVGDIENNAVAISNQDGYRILAQDKKLLDWADGFSIDKKNGYLYVTQNQLRLHPALNEGEEGGTKPYHILRIKLPN</sequence>
<name>A0A128EXX0_9GAMM</name>
<proteinExistence type="predicted"/>
<keyword evidence="2" id="KW-0964">Secreted</keyword>
<dbReference type="OrthoDB" id="9797664at2"/>
<comment type="subcellular location">
    <subcellularLocation>
        <location evidence="1">Secreted</location>
    </subcellularLocation>
</comment>
<dbReference type="GO" id="GO:0005576">
    <property type="term" value="C:extracellular region"/>
    <property type="evidence" value="ECO:0007669"/>
    <property type="project" value="UniProtKB-SubCell"/>
</dbReference>
<accession>A0A128EXX0</accession>